<sequence length="113" mass="12057">MPESGHTWQKAFKGEPIEAPHVRLWTRGRVEHPDAPLIADELFVAVLGSGAPVVEMTLSTAGARIRITAEGPDPLPLINSHGPGWSILTGLCSRAGLTTDERGLWGQLGGQSR</sequence>
<protein>
    <recommendedName>
        <fullName evidence="3">MDMPI C-terminal domain-containing protein</fullName>
    </recommendedName>
</protein>
<name>A0ABW8H739_9ACTN</name>
<dbReference type="RefSeq" id="WP_350890803.1">
    <property type="nucleotide sequence ID" value="NZ_JBEOTR010000011.1"/>
</dbReference>
<organism evidence="1 2">
    <name type="scientific">Streptomyces ardesiacus</name>
    <dbReference type="NCBI Taxonomy" id="285564"/>
    <lineage>
        <taxon>Bacteria</taxon>
        <taxon>Bacillati</taxon>
        <taxon>Actinomycetota</taxon>
        <taxon>Actinomycetes</taxon>
        <taxon>Kitasatosporales</taxon>
        <taxon>Streptomycetaceae</taxon>
        <taxon>Streptomyces</taxon>
    </lineage>
</organism>
<proteinExistence type="predicted"/>
<gene>
    <name evidence="1" type="ORF">ACIQFM_09995</name>
</gene>
<evidence type="ECO:0000313" key="2">
    <source>
        <dbReference type="Proteomes" id="UP001617907"/>
    </source>
</evidence>
<keyword evidence="2" id="KW-1185">Reference proteome</keyword>
<evidence type="ECO:0008006" key="3">
    <source>
        <dbReference type="Google" id="ProtNLM"/>
    </source>
</evidence>
<dbReference type="Proteomes" id="UP001617907">
    <property type="component" value="Unassembled WGS sequence"/>
</dbReference>
<evidence type="ECO:0000313" key="1">
    <source>
        <dbReference type="EMBL" id="MFJ6036582.1"/>
    </source>
</evidence>
<comment type="caution">
    <text evidence="1">The sequence shown here is derived from an EMBL/GenBank/DDBJ whole genome shotgun (WGS) entry which is preliminary data.</text>
</comment>
<accession>A0ABW8H739</accession>
<dbReference type="EMBL" id="JBIVPC010000005">
    <property type="protein sequence ID" value="MFJ6036582.1"/>
    <property type="molecule type" value="Genomic_DNA"/>
</dbReference>
<reference evidence="1 2" key="1">
    <citation type="submission" date="2024-10" db="EMBL/GenBank/DDBJ databases">
        <title>The Natural Products Discovery Center: Release of the First 8490 Sequenced Strains for Exploring Actinobacteria Biosynthetic Diversity.</title>
        <authorList>
            <person name="Kalkreuter E."/>
            <person name="Kautsar S.A."/>
            <person name="Yang D."/>
            <person name="Bader C.D."/>
            <person name="Teijaro C.N."/>
            <person name="Fluegel L."/>
            <person name="Davis C.M."/>
            <person name="Simpson J.R."/>
            <person name="Lauterbach L."/>
            <person name="Steele A.D."/>
            <person name="Gui C."/>
            <person name="Meng S."/>
            <person name="Li G."/>
            <person name="Viehrig K."/>
            <person name="Ye F."/>
            <person name="Su P."/>
            <person name="Kiefer A.F."/>
            <person name="Nichols A."/>
            <person name="Cepeda A.J."/>
            <person name="Yan W."/>
            <person name="Fan B."/>
            <person name="Jiang Y."/>
            <person name="Adhikari A."/>
            <person name="Zheng C.-J."/>
            <person name="Schuster L."/>
            <person name="Cowan T.M."/>
            <person name="Smanski M.J."/>
            <person name="Chevrette M.G."/>
            <person name="De Carvalho L.P.S."/>
            <person name="Shen B."/>
        </authorList>
    </citation>
    <scope>NUCLEOTIDE SEQUENCE [LARGE SCALE GENOMIC DNA]</scope>
    <source>
        <strain evidence="1 2">NPDC093086</strain>
    </source>
</reference>